<evidence type="ECO:0000259" key="1">
    <source>
        <dbReference type="Pfam" id="PF00675"/>
    </source>
</evidence>
<proteinExistence type="predicted"/>
<dbReference type="Pfam" id="PF00675">
    <property type="entry name" value="Peptidase_M16"/>
    <property type="match status" value="1"/>
</dbReference>
<evidence type="ECO:0000313" key="3">
    <source>
        <dbReference type="EMBL" id="MFC6315743.1"/>
    </source>
</evidence>
<dbReference type="InterPro" id="IPR050361">
    <property type="entry name" value="MPP/UQCRC_Complex"/>
</dbReference>
<feature type="domain" description="Peptidase M16 N-terminal" evidence="1">
    <location>
        <begin position="49"/>
        <end position="157"/>
    </location>
</feature>
<evidence type="ECO:0000259" key="2">
    <source>
        <dbReference type="Pfam" id="PF05193"/>
    </source>
</evidence>
<evidence type="ECO:0000313" key="4">
    <source>
        <dbReference type="Proteomes" id="UP001596310"/>
    </source>
</evidence>
<name>A0ABW1UR27_9LACO</name>
<dbReference type="InterPro" id="IPR011765">
    <property type="entry name" value="Pept_M16_N"/>
</dbReference>
<protein>
    <submittedName>
        <fullName evidence="3">EF-P 5-aminopentanol modification-associated protein YfmH</fullName>
    </submittedName>
</protein>
<dbReference type="PANTHER" id="PTHR11851">
    <property type="entry name" value="METALLOPROTEASE"/>
    <property type="match status" value="1"/>
</dbReference>
<dbReference type="SUPFAM" id="SSF63411">
    <property type="entry name" value="LuxS/MPP-like metallohydrolase"/>
    <property type="match status" value="2"/>
</dbReference>
<dbReference type="Gene3D" id="3.30.830.10">
    <property type="entry name" value="Metalloenzyme, LuxS/M16 peptidase-like"/>
    <property type="match status" value="2"/>
</dbReference>
<dbReference type="EMBL" id="JBHSSM010000020">
    <property type="protein sequence ID" value="MFC6315743.1"/>
    <property type="molecule type" value="Genomic_DNA"/>
</dbReference>
<gene>
    <name evidence="3" type="primary">yfmH</name>
    <name evidence="3" type="ORF">ACFQHW_09230</name>
</gene>
<dbReference type="PANTHER" id="PTHR11851:SF134">
    <property type="entry name" value="ZINC-DEPENDENT PROTEASE"/>
    <property type="match status" value="1"/>
</dbReference>
<dbReference type="RefSeq" id="WP_125600789.1">
    <property type="nucleotide sequence ID" value="NZ_JBHSSM010000020.1"/>
</dbReference>
<dbReference type="NCBIfam" id="NF047421">
    <property type="entry name" value="YfmH_fam"/>
    <property type="match status" value="1"/>
</dbReference>
<dbReference type="Proteomes" id="UP001596310">
    <property type="component" value="Unassembled WGS sequence"/>
</dbReference>
<sequence length="412" mass="45918">MKTMQLSNGLMIDLIDKPGYLSQFGLVMVDFGAIDRQAVWQQQQWQFPAGTAHFLEHQLFNKASGDISERFAVNQAETNAFTTPSKTAYYFAGAGQLAENLDLLGELVAQPYFTAANVEKERGIITQELNMYRDQPDWALVMGIMARLYPQEPIAEDVGGTPAALAQITPELLLAAHHCFYQPQRMRVSVVADLSRVDLPHYFAAASVWQNLGQLPAPALRAPKLAPLAREQVPTDSVDGPTKIALGFRGQPLTSSLAAMTLQVALELVLTTLFGETAKQWRQWRDAGLVDDSFQFTTTVERAFNYVLLTTNTPRPAECLATLRQAILTPATVDVAAFELARKEMLGNVMFSQDNLENLGVEAAELGFYHWDSWALREYLQTVTVEQAWQQVRQFFATSKMADYQVIGDDQD</sequence>
<reference evidence="4" key="1">
    <citation type="journal article" date="2019" name="Int. J. Syst. Evol. Microbiol.">
        <title>The Global Catalogue of Microorganisms (GCM) 10K type strain sequencing project: providing services to taxonomists for standard genome sequencing and annotation.</title>
        <authorList>
            <consortium name="The Broad Institute Genomics Platform"/>
            <consortium name="The Broad Institute Genome Sequencing Center for Infectious Disease"/>
            <person name="Wu L."/>
            <person name="Ma J."/>
        </authorList>
    </citation>
    <scope>NUCLEOTIDE SEQUENCE [LARGE SCALE GENOMIC DNA]</scope>
    <source>
        <strain evidence="4">CCM 8897</strain>
    </source>
</reference>
<feature type="domain" description="Peptidase M16 C-terminal" evidence="2">
    <location>
        <begin position="168"/>
        <end position="328"/>
    </location>
</feature>
<comment type="caution">
    <text evidence="3">The sequence shown here is derived from an EMBL/GenBank/DDBJ whole genome shotgun (WGS) entry which is preliminary data.</text>
</comment>
<accession>A0ABW1UR27</accession>
<organism evidence="3 4">
    <name type="scientific">Lapidilactobacillus achengensis</name>
    <dbReference type="NCBI Taxonomy" id="2486000"/>
    <lineage>
        <taxon>Bacteria</taxon>
        <taxon>Bacillati</taxon>
        <taxon>Bacillota</taxon>
        <taxon>Bacilli</taxon>
        <taxon>Lactobacillales</taxon>
        <taxon>Lactobacillaceae</taxon>
        <taxon>Lapidilactobacillus</taxon>
    </lineage>
</organism>
<dbReference type="InterPro" id="IPR011249">
    <property type="entry name" value="Metalloenz_LuxS/M16"/>
</dbReference>
<dbReference type="InterPro" id="IPR007863">
    <property type="entry name" value="Peptidase_M16_C"/>
</dbReference>
<keyword evidence="4" id="KW-1185">Reference proteome</keyword>
<dbReference type="Pfam" id="PF05193">
    <property type="entry name" value="Peptidase_M16_C"/>
    <property type="match status" value="1"/>
</dbReference>